<dbReference type="AlphaFoldDB" id="A0A7H1NPB1"/>
<evidence type="ECO:0000313" key="7">
    <source>
        <dbReference type="Proteomes" id="UP000516349"/>
    </source>
</evidence>
<dbReference type="GO" id="GO:0046872">
    <property type="term" value="F:metal ion binding"/>
    <property type="evidence" value="ECO:0007669"/>
    <property type="project" value="UniProtKB-KW"/>
</dbReference>
<evidence type="ECO:0000256" key="1">
    <source>
        <dbReference type="ARBA" id="ARBA00009759"/>
    </source>
</evidence>
<comment type="cofactor">
    <cofactor evidence="5">
        <name>Mg(2+)</name>
        <dbReference type="ChEBI" id="CHEBI:18420"/>
    </cofactor>
</comment>
<keyword evidence="2 5" id="KW-0479">Metal-binding</keyword>
<feature type="binding site" evidence="5">
    <location>
        <position position="88"/>
    </location>
    <ligand>
        <name>Mg(2+)</name>
        <dbReference type="ChEBI" id="CHEBI:18420"/>
        <label>1</label>
        <note>catalytic</note>
    </ligand>
</feature>
<dbReference type="InterPro" id="IPR020583">
    <property type="entry name" value="Inositol_monoP_metal-BS"/>
</dbReference>
<dbReference type="Pfam" id="PF00459">
    <property type="entry name" value="Inositol_P"/>
    <property type="match status" value="1"/>
</dbReference>
<dbReference type="PROSITE" id="PS00629">
    <property type="entry name" value="IMP_1"/>
    <property type="match status" value="1"/>
</dbReference>
<dbReference type="InterPro" id="IPR020550">
    <property type="entry name" value="Inositol_monophosphatase_CS"/>
</dbReference>
<reference evidence="6 7" key="1">
    <citation type="submission" date="2020-08" db="EMBL/GenBank/DDBJ databases">
        <title>Complete genome sequence of Entomobacter blattae G55GP.</title>
        <authorList>
            <person name="Poehlein A."/>
            <person name="Guzman J."/>
            <person name="Daniel R."/>
            <person name="Vilcinskas A."/>
        </authorList>
    </citation>
    <scope>NUCLEOTIDE SEQUENCE [LARGE SCALE GENOMIC DNA]</scope>
    <source>
        <strain evidence="6 7">G55GP</strain>
    </source>
</reference>
<name>A0A7H1NPB1_9PROT</name>
<evidence type="ECO:0000256" key="3">
    <source>
        <dbReference type="ARBA" id="ARBA00022801"/>
    </source>
</evidence>
<dbReference type="InterPro" id="IPR000760">
    <property type="entry name" value="Inositol_monophosphatase-like"/>
</dbReference>
<keyword evidence="3" id="KW-0378">Hydrolase</keyword>
<organism evidence="6 7">
    <name type="scientific">Entomobacter blattae</name>
    <dbReference type="NCBI Taxonomy" id="2762277"/>
    <lineage>
        <taxon>Bacteria</taxon>
        <taxon>Pseudomonadati</taxon>
        <taxon>Pseudomonadota</taxon>
        <taxon>Alphaproteobacteria</taxon>
        <taxon>Acetobacterales</taxon>
        <taxon>Acetobacteraceae</taxon>
        <taxon>Entomobacter</taxon>
    </lineage>
</organism>
<proteinExistence type="inferred from homology"/>
<feature type="binding site" evidence="5">
    <location>
        <position position="212"/>
    </location>
    <ligand>
        <name>Mg(2+)</name>
        <dbReference type="ChEBI" id="CHEBI:18420"/>
        <label>1</label>
        <note>catalytic</note>
    </ligand>
</feature>
<feature type="binding site" evidence="5">
    <location>
        <position position="89"/>
    </location>
    <ligand>
        <name>Mg(2+)</name>
        <dbReference type="ChEBI" id="CHEBI:18420"/>
        <label>1</label>
        <note>catalytic</note>
    </ligand>
</feature>
<keyword evidence="7" id="KW-1185">Reference proteome</keyword>
<dbReference type="KEGG" id="ebla:JGUZn3_03700"/>
<dbReference type="Proteomes" id="UP000516349">
    <property type="component" value="Chromosome"/>
</dbReference>
<feature type="binding site" evidence="5">
    <location>
        <position position="71"/>
    </location>
    <ligand>
        <name>Mg(2+)</name>
        <dbReference type="ChEBI" id="CHEBI:18420"/>
        <label>1</label>
        <note>catalytic</note>
    </ligand>
</feature>
<evidence type="ECO:0000313" key="6">
    <source>
        <dbReference type="EMBL" id="QNT77621.1"/>
    </source>
</evidence>
<dbReference type="PRINTS" id="PR00377">
    <property type="entry name" value="IMPHPHTASES"/>
</dbReference>
<accession>A0A7H1NPB1</accession>
<dbReference type="SUPFAM" id="SSF56655">
    <property type="entry name" value="Carbohydrate phosphatase"/>
    <property type="match status" value="1"/>
</dbReference>
<evidence type="ECO:0000256" key="4">
    <source>
        <dbReference type="ARBA" id="ARBA00022842"/>
    </source>
</evidence>
<dbReference type="Gene3D" id="3.30.540.10">
    <property type="entry name" value="Fructose-1,6-Bisphosphatase, subunit A, domain 1"/>
    <property type="match status" value="1"/>
</dbReference>
<feature type="binding site" evidence="5">
    <location>
        <position position="86"/>
    </location>
    <ligand>
        <name>Mg(2+)</name>
        <dbReference type="ChEBI" id="CHEBI:18420"/>
        <label>1</label>
        <note>catalytic</note>
    </ligand>
</feature>
<evidence type="ECO:0000256" key="5">
    <source>
        <dbReference type="PIRSR" id="PIRSR600760-2"/>
    </source>
</evidence>
<dbReference type="PANTHER" id="PTHR20854:SF4">
    <property type="entry name" value="INOSITOL-1-MONOPHOSPHATASE-RELATED"/>
    <property type="match status" value="1"/>
</dbReference>
<dbReference type="GO" id="GO:0046854">
    <property type="term" value="P:phosphatidylinositol phosphate biosynthetic process"/>
    <property type="evidence" value="ECO:0007669"/>
    <property type="project" value="InterPro"/>
</dbReference>
<dbReference type="RefSeq" id="WP_203414060.1">
    <property type="nucleotide sequence ID" value="NZ_CP060244.1"/>
</dbReference>
<dbReference type="GO" id="GO:0007165">
    <property type="term" value="P:signal transduction"/>
    <property type="evidence" value="ECO:0007669"/>
    <property type="project" value="TreeGrafter"/>
</dbReference>
<keyword evidence="4 5" id="KW-0460">Magnesium</keyword>
<evidence type="ECO:0000256" key="2">
    <source>
        <dbReference type="ARBA" id="ARBA00022723"/>
    </source>
</evidence>
<dbReference type="PROSITE" id="PS00630">
    <property type="entry name" value="IMP_2"/>
    <property type="match status" value="1"/>
</dbReference>
<dbReference type="PANTHER" id="PTHR20854">
    <property type="entry name" value="INOSITOL MONOPHOSPHATASE"/>
    <property type="match status" value="1"/>
</dbReference>
<protein>
    <submittedName>
        <fullName evidence="6">Inositol monophosphatase family protein</fullName>
    </submittedName>
</protein>
<sequence length="261" mass="27823">MTSSITKRLEAAQTIVKHAAKIAMDMRPPPGGPTGKLKQMQDWVTEADGAVENFIGEQIKNLFPDDGFQGEENGQTRSGALRWVVDPIDGTSNYGRGRNRWCISLGLMDGDTPVGGIIEAPIQHETYYAQKGKGAFLNGARISASTVTDPSTAMFEMGWSPYTTTKTYLEKMQAMLELGAMPRSSGSGALALADVASGRLDGYLEIVINLWDVAAALVLLEEAGARVTPFIQHGGLERGISILAAAPGVAEQLGNALGYSF</sequence>
<gene>
    <name evidence="6" type="ORF">JGUZn3_03700</name>
</gene>
<dbReference type="GO" id="GO:0008934">
    <property type="term" value="F:inositol monophosphate 1-phosphatase activity"/>
    <property type="evidence" value="ECO:0007669"/>
    <property type="project" value="TreeGrafter"/>
</dbReference>
<dbReference type="Gene3D" id="3.40.190.80">
    <property type="match status" value="1"/>
</dbReference>
<dbReference type="EMBL" id="CP060244">
    <property type="protein sequence ID" value="QNT77621.1"/>
    <property type="molecule type" value="Genomic_DNA"/>
</dbReference>
<comment type="similarity">
    <text evidence="1">Belongs to the inositol monophosphatase superfamily.</text>
</comment>
<dbReference type="GO" id="GO:0006020">
    <property type="term" value="P:inositol metabolic process"/>
    <property type="evidence" value="ECO:0007669"/>
    <property type="project" value="TreeGrafter"/>
</dbReference>